<comment type="caution">
    <text evidence="1">The sequence shown here is derived from an EMBL/GenBank/DDBJ whole genome shotgun (WGS) entry which is preliminary data.</text>
</comment>
<organism evidence="1 2">
    <name type="scientific">Fusarium decemcellulare</name>
    <dbReference type="NCBI Taxonomy" id="57161"/>
    <lineage>
        <taxon>Eukaryota</taxon>
        <taxon>Fungi</taxon>
        <taxon>Dikarya</taxon>
        <taxon>Ascomycota</taxon>
        <taxon>Pezizomycotina</taxon>
        <taxon>Sordariomycetes</taxon>
        <taxon>Hypocreomycetidae</taxon>
        <taxon>Hypocreales</taxon>
        <taxon>Nectriaceae</taxon>
        <taxon>Fusarium</taxon>
        <taxon>Fusarium decemcellulare species complex</taxon>
    </lineage>
</organism>
<sequence>MFIIPVREDPANPQPPEIYNWRVVAVAFAAAWGSAMFGYDSAFIGGTMALPAFQNAWGLTEASDTERTALSANIVSTTFTIMLIALSPSRLLLWGHSRLLHQRPLWTQMVPCRAGAIFNLGVTLQMIGGSIGLFYAGRGLTGIGVGSSSVVIPQYIAECAPANIRGGLVGLFEIALQIGAVCGYWVNYGVNQNISPDNSAQWRVPVGAQYIPATLLILGMLWAVESPRYSVASGKYAQAVKDLVWLRKLPAEHRLIQDTIANIEHQVENEGGLVNQGGFRSVLRETFSGTVGPRLAVGIAIQLFQNFTGINAVNYFSPTIFRSIGFTGTSVGLLATGVYGVVKTVFSTISFLLLVDRFGRRPLLLIASVICSFTMFYLGAFANLTDSFNGGAERNAASYSAIAMVYIFAVGYVSGWNLSWIVCSEIFPVKVRSFCLVCTTCSQWLGQFIVVYSTPYMIQSISYGTFLFFGSMTVLAFIFVYTCVPETKGVSLEDMDILWQDTKGLAHRKRKQFDEIVAARMHERENEKLDQVGHIENSKE</sequence>
<dbReference type="Proteomes" id="UP001148629">
    <property type="component" value="Unassembled WGS sequence"/>
</dbReference>
<keyword evidence="2" id="KW-1185">Reference proteome</keyword>
<proteinExistence type="predicted"/>
<accession>A0ACC1SVI7</accession>
<evidence type="ECO:0000313" key="2">
    <source>
        <dbReference type="Proteomes" id="UP001148629"/>
    </source>
</evidence>
<evidence type="ECO:0000313" key="1">
    <source>
        <dbReference type="EMBL" id="KAJ3547356.1"/>
    </source>
</evidence>
<dbReference type="EMBL" id="JANRMS010000082">
    <property type="protein sequence ID" value="KAJ3547356.1"/>
    <property type="molecule type" value="Genomic_DNA"/>
</dbReference>
<name>A0ACC1SVI7_9HYPO</name>
<gene>
    <name evidence="1" type="ORF">NM208_g1560</name>
</gene>
<protein>
    <submittedName>
        <fullName evidence="1">Uncharacterized protein</fullName>
    </submittedName>
</protein>
<reference evidence="1" key="1">
    <citation type="submission" date="2022-08" db="EMBL/GenBank/DDBJ databases">
        <title>Genome Sequence of Fusarium decemcellulare.</title>
        <authorList>
            <person name="Buettner E."/>
        </authorList>
    </citation>
    <scope>NUCLEOTIDE SEQUENCE</scope>
    <source>
        <strain evidence="1">Babe19</strain>
    </source>
</reference>